<dbReference type="EMBL" id="CP001101">
    <property type="protein sequence ID" value="ACE03479.1"/>
    <property type="molecule type" value="Genomic_DNA"/>
</dbReference>
<accession>B3EMA1</accession>
<name>B3EMA1_CHLPB</name>
<dbReference type="eggNOG" id="COG4912">
    <property type="taxonomic scope" value="Bacteria"/>
</dbReference>
<gene>
    <name evidence="1" type="ordered locus">Cphamn1_0516</name>
</gene>
<dbReference type="SUPFAM" id="SSF48371">
    <property type="entry name" value="ARM repeat"/>
    <property type="match status" value="1"/>
</dbReference>
<proteinExistence type="predicted"/>
<evidence type="ECO:0000313" key="1">
    <source>
        <dbReference type="EMBL" id="ACE03479.1"/>
    </source>
</evidence>
<dbReference type="Gene3D" id="1.25.10.90">
    <property type="match status" value="1"/>
</dbReference>
<organism evidence="1">
    <name type="scientific">Chlorobium phaeobacteroides (strain BS1)</name>
    <dbReference type="NCBI Taxonomy" id="331678"/>
    <lineage>
        <taxon>Bacteria</taxon>
        <taxon>Pseudomonadati</taxon>
        <taxon>Chlorobiota</taxon>
        <taxon>Chlorobiia</taxon>
        <taxon>Chlorobiales</taxon>
        <taxon>Chlorobiaceae</taxon>
        <taxon>Chlorobium/Pelodictyon group</taxon>
        <taxon>Chlorobium</taxon>
    </lineage>
</organism>
<reference evidence="1" key="1">
    <citation type="submission" date="2008-06" db="EMBL/GenBank/DDBJ databases">
        <title>Complete sequence of Chlorobium phaeobacteroides BS1.</title>
        <authorList>
            <consortium name="US DOE Joint Genome Institute"/>
            <person name="Lucas S."/>
            <person name="Copeland A."/>
            <person name="Lapidus A."/>
            <person name="Glavina del Rio T."/>
            <person name="Dalin E."/>
            <person name="Tice H."/>
            <person name="Bruce D."/>
            <person name="Goodwin L."/>
            <person name="Pitluck S."/>
            <person name="Schmutz J."/>
            <person name="Larimer F."/>
            <person name="Land M."/>
            <person name="Hauser L."/>
            <person name="Kyrpides N."/>
            <person name="Ovchinnikova G."/>
            <person name="Li T."/>
            <person name="Liu Z."/>
            <person name="Zhao F."/>
            <person name="Overmann J."/>
            <person name="Bryant D.A."/>
            <person name="Richardson P."/>
        </authorList>
    </citation>
    <scope>NUCLEOTIDE SEQUENCE [LARGE SCALE GENOMIC DNA]</scope>
    <source>
        <strain evidence="1">BS1</strain>
    </source>
</reference>
<dbReference type="InterPro" id="IPR014825">
    <property type="entry name" value="DNA_alkylation"/>
</dbReference>
<dbReference type="InterPro" id="IPR016024">
    <property type="entry name" value="ARM-type_fold"/>
</dbReference>
<dbReference type="HOGENOM" id="CLU_079880_0_0_10"/>
<dbReference type="PANTHER" id="PTHR34070">
    <property type="entry name" value="ARMADILLO-TYPE FOLD"/>
    <property type="match status" value="1"/>
</dbReference>
<dbReference type="AlphaFoldDB" id="B3EMA1"/>
<sequence length="243" mass="28734">MLMVADIQLKLRQLADPAIARHSLRFFKTGRGEYGEGDRFLGIRVPVLRKHIREFMDASLEDIQELLTSDFHEERLFALLLLVRKFEKGDEAQQNDVYDLYFRNRSSVNNWDLVDSSAPYIVGAWLEKRDPSPLYNLARSDSLWDRRIAIVATFHCIRKGSFDDALRISRLLIQDREDLIHKAVGWMLREIGKRDIEAEKAFLRQHLLEMPRTMLRYAIEKFPEHERKRYLVCISEEEISDLR</sequence>
<protein>
    <submittedName>
        <fullName evidence="1">DNA alkylation repair enzyme</fullName>
    </submittedName>
</protein>
<dbReference type="STRING" id="331678.Cphamn1_0516"/>
<dbReference type="PANTHER" id="PTHR34070:SF1">
    <property type="entry name" value="DNA ALKYLATION REPAIR PROTEIN"/>
    <property type="match status" value="1"/>
</dbReference>
<dbReference type="Pfam" id="PF08713">
    <property type="entry name" value="DNA_alkylation"/>
    <property type="match status" value="1"/>
</dbReference>
<dbReference type="CDD" id="cd06561">
    <property type="entry name" value="AlkD_like"/>
    <property type="match status" value="1"/>
</dbReference>
<dbReference type="KEGG" id="cpb:Cphamn1_0516"/>